<evidence type="ECO:0000256" key="2">
    <source>
        <dbReference type="ARBA" id="ARBA00022475"/>
    </source>
</evidence>
<evidence type="ECO:0000256" key="6">
    <source>
        <dbReference type="ARBA" id="ARBA00022989"/>
    </source>
</evidence>
<dbReference type="EMBL" id="JAHIBW010000019">
    <property type="protein sequence ID" value="KAG7301473.1"/>
    <property type="molecule type" value="Genomic_DNA"/>
</dbReference>
<evidence type="ECO:0000256" key="8">
    <source>
        <dbReference type="ARBA" id="ARBA00023170"/>
    </source>
</evidence>
<evidence type="ECO:0000256" key="3">
    <source>
        <dbReference type="ARBA" id="ARBA00022606"/>
    </source>
</evidence>
<keyword evidence="2" id="KW-1003">Cell membrane</keyword>
<feature type="transmembrane region" description="Helical" evidence="10">
    <location>
        <begin position="284"/>
        <end position="304"/>
    </location>
</feature>
<reference evidence="11 12" key="1">
    <citation type="submission" date="2021-06" db="EMBL/GenBank/DDBJ databases">
        <title>A haploid diamondback moth (Plutella xylostella L.) genome assembly resolves 31 chromosomes and identifies a diamide resistance mutation.</title>
        <authorList>
            <person name="Ward C.M."/>
            <person name="Perry K.D."/>
            <person name="Baker G."/>
            <person name="Powis K."/>
            <person name="Heckel D.G."/>
            <person name="Baxter S.W."/>
        </authorList>
    </citation>
    <scope>NUCLEOTIDE SEQUENCE [LARGE SCALE GENOMIC DNA]</scope>
    <source>
        <strain evidence="11 12">LV</strain>
        <tissue evidence="11">Single pupa</tissue>
    </source>
</reference>
<comment type="subcellular location">
    <subcellularLocation>
        <location evidence="1 10">Cell membrane</location>
        <topology evidence="1 10">Multi-pass membrane protein</topology>
    </subcellularLocation>
</comment>
<evidence type="ECO:0000256" key="5">
    <source>
        <dbReference type="ARBA" id="ARBA00022725"/>
    </source>
</evidence>
<organism evidence="11 12">
    <name type="scientific">Plutella xylostella</name>
    <name type="common">Diamondback moth</name>
    <name type="synonym">Plutella maculipennis</name>
    <dbReference type="NCBI Taxonomy" id="51655"/>
    <lineage>
        <taxon>Eukaryota</taxon>
        <taxon>Metazoa</taxon>
        <taxon>Ecdysozoa</taxon>
        <taxon>Arthropoda</taxon>
        <taxon>Hexapoda</taxon>
        <taxon>Insecta</taxon>
        <taxon>Pterygota</taxon>
        <taxon>Neoptera</taxon>
        <taxon>Endopterygota</taxon>
        <taxon>Lepidoptera</taxon>
        <taxon>Glossata</taxon>
        <taxon>Ditrysia</taxon>
        <taxon>Yponomeutoidea</taxon>
        <taxon>Plutellidae</taxon>
        <taxon>Plutella</taxon>
    </lineage>
</organism>
<comment type="caution">
    <text evidence="11">The sequence shown here is derived from an EMBL/GenBank/DDBJ whole genome shotgun (WGS) entry which is preliminary data.</text>
</comment>
<evidence type="ECO:0000256" key="1">
    <source>
        <dbReference type="ARBA" id="ARBA00004651"/>
    </source>
</evidence>
<name>A0ABQ7Q9B7_PLUXY</name>
<feature type="transmembrane region" description="Helical" evidence="10">
    <location>
        <begin position="85"/>
        <end position="108"/>
    </location>
</feature>
<sequence length="404" mass="45601">MKILSFKRRLFRRFVRDDEDPIDASKKMISLIQGLVGISDVFGDRERSFSCLSIVGIVLTTTFVYVGNVSQVLYLLRVLPDRLEAFKACNCISATSVPLSTFVFMWTARNSLQKVFAMCRLGVTFASKENLAHAALLRTLHKSQRLAWLVIANQGFSHFIYLVAPLLLTIFGNGRYLPTTPGDTYGLSPKYESPFFEITFILTTIATAFSAINQTGYIILFITLVGHELGNFYAISETLSNLHETMLDRNIPEDEKQTTIHNTLVFCIKHHQFVRKYHAMLKDLYQTIFGAHFLMMTVVLVTTLQTLNAWDVRNTILTGVTGILPLFLYCFGGELVISAGEEMAAALYSCGWELMPASQARLVLMMLRVTQKPLHLTAANIFVMNRETFGDVAQTVYKIYTVFN</sequence>
<proteinExistence type="inferred from homology"/>
<dbReference type="PANTHER" id="PTHR21137">
    <property type="entry name" value="ODORANT RECEPTOR"/>
    <property type="match status" value="1"/>
</dbReference>
<protein>
    <recommendedName>
        <fullName evidence="10">Odorant receptor</fullName>
    </recommendedName>
</protein>
<keyword evidence="8 10" id="KW-0675">Receptor</keyword>
<keyword evidence="4 10" id="KW-0812">Transmembrane</keyword>
<evidence type="ECO:0000313" key="11">
    <source>
        <dbReference type="EMBL" id="KAG7301473.1"/>
    </source>
</evidence>
<feature type="transmembrane region" description="Helical" evidence="10">
    <location>
        <begin position="49"/>
        <end position="73"/>
    </location>
</feature>
<feature type="transmembrane region" description="Helical" evidence="10">
    <location>
        <begin position="198"/>
        <end position="225"/>
    </location>
</feature>
<dbReference type="InterPro" id="IPR004117">
    <property type="entry name" value="7tm6_olfct_rcpt"/>
</dbReference>
<gene>
    <name evidence="11" type="ORF">JYU34_014439</name>
</gene>
<accession>A0ABQ7Q9B7</accession>
<comment type="caution">
    <text evidence="10">Lacks conserved residue(s) required for the propagation of feature annotation.</text>
</comment>
<evidence type="ECO:0000256" key="9">
    <source>
        <dbReference type="ARBA" id="ARBA00023224"/>
    </source>
</evidence>
<comment type="similarity">
    <text evidence="10">Belongs to the insect chemoreceptor superfamily. Heteromeric odorant receptor channel (TC 1.A.69) family.</text>
</comment>
<keyword evidence="3 10" id="KW-0716">Sensory transduction</keyword>
<dbReference type="Pfam" id="PF02949">
    <property type="entry name" value="7tm_6"/>
    <property type="match status" value="1"/>
</dbReference>
<evidence type="ECO:0000256" key="10">
    <source>
        <dbReference type="RuleBase" id="RU351113"/>
    </source>
</evidence>
<keyword evidence="7 10" id="KW-0472">Membrane</keyword>
<dbReference type="Proteomes" id="UP000823941">
    <property type="component" value="Chromosome 19"/>
</dbReference>
<dbReference type="PANTHER" id="PTHR21137:SF35">
    <property type="entry name" value="ODORANT RECEPTOR 19A-RELATED"/>
    <property type="match status" value="1"/>
</dbReference>
<feature type="transmembrane region" description="Helical" evidence="10">
    <location>
        <begin position="316"/>
        <end position="337"/>
    </location>
</feature>
<evidence type="ECO:0000256" key="7">
    <source>
        <dbReference type="ARBA" id="ARBA00023136"/>
    </source>
</evidence>
<evidence type="ECO:0000313" key="12">
    <source>
        <dbReference type="Proteomes" id="UP000823941"/>
    </source>
</evidence>
<keyword evidence="6 10" id="KW-1133">Transmembrane helix</keyword>
<keyword evidence="9 10" id="KW-0807">Transducer</keyword>
<feature type="transmembrane region" description="Helical" evidence="10">
    <location>
        <begin position="146"/>
        <end position="171"/>
    </location>
</feature>
<evidence type="ECO:0000256" key="4">
    <source>
        <dbReference type="ARBA" id="ARBA00022692"/>
    </source>
</evidence>
<keyword evidence="12" id="KW-1185">Reference proteome</keyword>
<keyword evidence="5 10" id="KW-0552">Olfaction</keyword>